<keyword evidence="4 6" id="KW-1133">Transmembrane helix</keyword>
<feature type="transmembrane region" description="Helical" evidence="6">
    <location>
        <begin position="162"/>
        <end position="179"/>
    </location>
</feature>
<feature type="transmembrane region" description="Helical" evidence="6">
    <location>
        <begin position="71"/>
        <end position="97"/>
    </location>
</feature>
<keyword evidence="2" id="KW-0813">Transport</keyword>
<sequence length="517" mass="56135">MDETKHAEAATEVAVHYDQDEAAMADVGKVQQVRRHFGFWTTLGLTASMMCTWEAVFFANLTAMINGGPPTLVYGFIYAWLGALTTAASLAEMASIWPTSAGQYHWCAMLAPESQKVFLSWFVGWLATIGWIANTAIGAFFAGTMIQGILVQNDASYGFERWHGTLLMWAVLLVVFLINSVGTRLLSITEGLVMVLHLSAFLGILVPMIHFSPHGSSKDVWVTFNNMAGWNSDGLAWFVGLISANLPLIGYDGPAHLAEEVRNAASVVPWAMVSTVIVNGATGWAIAIAFSYCILPQFEDALSSPTGYDFIEVFYTAVGPAGAAGMTAVLIILVWCATIGFLATSSRQTWAFARDRGLPFSTFFAYVNKTLALPLRAIVLCTIVPGLLALINIGSTVAFNALVSISEAGIFTSYLIPIVLIMIKKLGDEPIRYGPWSMGKWGLAVNLFSAVFLVISVFFSFFPPETPVTLETMNWSIAVFGGFVIIGLVWFGVYGRRSYHGPIVERTILASHAVKHG</sequence>
<keyword evidence="5 6" id="KW-0472">Membrane</keyword>
<feature type="transmembrane region" description="Helical" evidence="6">
    <location>
        <begin position="191"/>
        <end position="211"/>
    </location>
</feature>
<evidence type="ECO:0000256" key="1">
    <source>
        <dbReference type="ARBA" id="ARBA00004141"/>
    </source>
</evidence>
<gene>
    <name evidence="7" type="ORF">HII31_08119</name>
</gene>
<feature type="transmembrane region" description="Helical" evidence="6">
    <location>
        <begin position="474"/>
        <end position="493"/>
    </location>
</feature>
<dbReference type="EMBL" id="JABCIY010000168">
    <property type="protein sequence ID" value="KAF7190960.1"/>
    <property type="molecule type" value="Genomic_DNA"/>
</dbReference>
<feature type="transmembrane region" description="Helical" evidence="6">
    <location>
        <begin position="118"/>
        <end position="142"/>
    </location>
</feature>
<evidence type="ECO:0000256" key="2">
    <source>
        <dbReference type="ARBA" id="ARBA00022448"/>
    </source>
</evidence>
<reference evidence="7" key="1">
    <citation type="submission" date="2020-04" db="EMBL/GenBank/DDBJ databases">
        <title>Draft genome resource of the tomato pathogen Pseudocercospora fuligena.</title>
        <authorList>
            <person name="Zaccaron A."/>
        </authorList>
    </citation>
    <scope>NUCLEOTIDE SEQUENCE</scope>
    <source>
        <strain evidence="7">PF001</strain>
    </source>
</reference>
<feature type="transmembrane region" description="Helical" evidence="6">
    <location>
        <begin position="397"/>
        <end position="423"/>
    </location>
</feature>
<dbReference type="PIRSF" id="PIRSF006060">
    <property type="entry name" value="AA_transporter"/>
    <property type="match status" value="1"/>
</dbReference>
<name>A0A8H6VGU1_9PEZI</name>
<dbReference type="GO" id="GO:0022857">
    <property type="term" value="F:transmembrane transporter activity"/>
    <property type="evidence" value="ECO:0007669"/>
    <property type="project" value="InterPro"/>
</dbReference>
<dbReference type="Gene3D" id="1.20.1740.10">
    <property type="entry name" value="Amino acid/polyamine transporter I"/>
    <property type="match status" value="1"/>
</dbReference>
<protein>
    <submittedName>
        <fullName evidence="7">Putative amino-acid permease C15C4.04c</fullName>
    </submittedName>
</protein>
<proteinExistence type="predicted"/>
<comment type="caution">
    <text evidence="7">The sequence shown here is derived from an EMBL/GenBank/DDBJ whole genome shotgun (WGS) entry which is preliminary data.</text>
</comment>
<feature type="transmembrane region" description="Helical" evidence="6">
    <location>
        <begin position="314"/>
        <end position="342"/>
    </location>
</feature>
<dbReference type="AlphaFoldDB" id="A0A8H6VGU1"/>
<feature type="transmembrane region" description="Helical" evidence="6">
    <location>
        <begin position="235"/>
        <end position="255"/>
    </location>
</feature>
<accession>A0A8H6VGU1</accession>
<keyword evidence="3 6" id="KW-0812">Transmembrane</keyword>
<feature type="transmembrane region" description="Helical" evidence="6">
    <location>
        <begin position="443"/>
        <end position="462"/>
    </location>
</feature>
<organism evidence="7 8">
    <name type="scientific">Pseudocercospora fuligena</name>
    <dbReference type="NCBI Taxonomy" id="685502"/>
    <lineage>
        <taxon>Eukaryota</taxon>
        <taxon>Fungi</taxon>
        <taxon>Dikarya</taxon>
        <taxon>Ascomycota</taxon>
        <taxon>Pezizomycotina</taxon>
        <taxon>Dothideomycetes</taxon>
        <taxon>Dothideomycetidae</taxon>
        <taxon>Mycosphaerellales</taxon>
        <taxon>Mycosphaerellaceae</taxon>
        <taxon>Pseudocercospora</taxon>
    </lineage>
</organism>
<evidence type="ECO:0000313" key="8">
    <source>
        <dbReference type="Proteomes" id="UP000660729"/>
    </source>
</evidence>
<keyword evidence="8" id="KW-1185">Reference proteome</keyword>
<comment type="subcellular location">
    <subcellularLocation>
        <location evidence="1">Membrane</location>
        <topology evidence="1">Multi-pass membrane protein</topology>
    </subcellularLocation>
</comment>
<feature type="transmembrane region" description="Helical" evidence="6">
    <location>
        <begin position="37"/>
        <end position="59"/>
    </location>
</feature>
<evidence type="ECO:0000256" key="4">
    <source>
        <dbReference type="ARBA" id="ARBA00022989"/>
    </source>
</evidence>
<feature type="transmembrane region" description="Helical" evidence="6">
    <location>
        <begin position="267"/>
        <end position="294"/>
    </location>
</feature>
<dbReference type="PANTHER" id="PTHR45649:SF1">
    <property type="entry name" value="TRANSPORTER, PUTATIVE (EUROFUNG)-RELATED"/>
    <property type="match status" value="1"/>
</dbReference>
<evidence type="ECO:0000256" key="5">
    <source>
        <dbReference type="ARBA" id="ARBA00023136"/>
    </source>
</evidence>
<evidence type="ECO:0000256" key="6">
    <source>
        <dbReference type="SAM" id="Phobius"/>
    </source>
</evidence>
<evidence type="ECO:0000313" key="7">
    <source>
        <dbReference type="EMBL" id="KAF7190960.1"/>
    </source>
</evidence>
<evidence type="ECO:0000256" key="3">
    <source>
        <dbReference type="ARBA" id="ARBA00022692"/>
    </source>
</evidence>
<dbReference type="OrthoDB" id="3257095at2759"/>
<dbReference type="Pfam" id="PF13520">
    <property type="entry name" value="AA_permease_2"/>
    <property type="match status" value="1"/>
</dbReference>
<dbReference type="Proteomes" id="UP000660729">
    <property type="component" value="Unassembled WGS sequence"/>
</dbReference>
<dbReference type="GO" id="GO:0016020">
    <property type="term" value="C:membrane"/>
    <property type="evidence" value="ECO:0007669"/>
    <property type="project" value="UniProtKB-SubCell"/>
</dbReference>
<dbReference type="PANTHER" id="PTHR45649">
    <property type="entry name" value="AMINO-ACID PERMEASE BAT1"/>
    <property type="match status" value="1"/>
</dbReference>
<dbReference type="InterPro" id="IPR002293">
    <property type="entry name" value="AA/rel_permease1"/>
</dbReference>
<feature type="transmembrane region" description="Helical" evidence="6">
    <location>
        <begin position="363"/>
        <end position="391"/>
    </location>
</feature>